<dbReference type="PANTHER" id="PTHR45697">
    <property type="entry name" value="ADP-RIBOSYLATION FACTOR-LIKE PROTEIN 2-RELATED"/>
    <property type="match status" value="1"/>
</dbReference>
<comment type="caution">
    <text evidence="8">The sequence shown here is derived from an EMBL/GenBank/DDBJ whole genome shotgun (WGS) entry which is preliminary data.</text>
</comment>
<dbReference type="Gene3D" id="3.40.50.300">
    <property type="entry name" value="P-loop containing nucleotide triphosphate hydrolases"/>
    <property type="match status" value="1"/>
</dbReference>
<evidence type="ECO:0000256" key="5">
    <source>
        <dbReference type="PIRSR" id="PIRSR606689-1"/>
    </source>
</evidence>
<dbReference type="GO" id="GO:0005525">
    <property type="term" value="F:GTP binding"/>
    <property type="evidence" value="ECO:0007669"/>
    <property type="project" value="UniProtKB-KW"/>
</dbReference>
<dbReference type="PRINTS" id="PR00328">
    <property type="entry name" value="SAR1GTPBP"/>
</dbReference>
<name>A0AAV7KD43_9METZ</name>
<dbReference type="InterPro" id="IPR027417">
    <property type="entry name" value="P-loop_NTPase"/>
</dbReference>
<dbReference type="Proteomes" id="UP001165289">
    <property type="component" value="Unassembled WGS sequence"/>
</dbReference>
<evidence type="ECO:0000256" key="7">
    <source>
        <dbReference type="RuleBase" id="RU003925"/>
    </source>
</evidence>
<feature type="binding site" evidence="5">
    <location>
        <begin position="25"/>
        <end position="32"/>
    </location>
    <ligand>
        <name>GTP</name>
        <dbReference type="ChEBI" id="CHEBI:37565"/>
    </ligand>
</feature>
<dbReference type="GO" id="GO:0003924">
    <property type="term" value="F:GTPase activity"/>
    <property type="evidence" value="ECO:0007669"/>
    <property type="project" value="InterPro"/>
</dbReference>
<evidence type="ECO:0000256" key="3">
    <source>
        <dbReference type="ARBA" id="ARBA00022741"/>
    </source>
</evidence>
<feature type="binding site" evidence="5">
    <location>
        <position position="74"/>
    </location>
    <ligand>
        <name>GTP</name>
        <dbReference type="ChEBI" id="CHEBI:37565"/>
    </ligand>
</feature>
<evidence type="ECO:0000313" key="8">
    <source>
        <dbReference type="EMBL" id="KAI6658966.1"/>
    </source>
</evidence>
<evidence type="ECO:0000256" key="1">
    <source>
        <dbReference type="ARBA" id="ARBA00010290"/>
    </source>
</evidence>
<dbReference type="AlphaFoldDB" id="A0AAV7KD43"/>
<dbReference type="NCBIfam" id="TIGR00231">
    <property type="entry name" value="small_GTP"/>
    <property type="match status" value="1"/>
</dbReference>
<feature type="binding site" evidence="6">
    <location>
        <position position="32"/>
    </location>
    <ligand>
        <name>Mg(2+)</name>
        <dbReference type="ChEBI" id="CHEBI:18420"/>
    </ligand>
</feature>
<keyword evidence="4 5" id="KW-0342">GTP-binding</keyword>
<comment type="similarity">
    <text evidence="1 7">Belongs to the small GTPase superfamily. Arf family.</text>
</comment>
<gene>
    <name evidence="8" type="ORF">LOD99_14642</name>
</gene>
<proteinExistence type="inferred from homology"/>
<keyword evidence="9" id="KW-1185">Reference proteome</keyword>
<evidence type="ECO:0000256" key="4">
    <source>
        <dbReference type="ARBA" id="ARBA00023134"/>
    </source>
</evidence>
<evidence type="ECO:0000256" key="6">
    <source>
        <dbReference type="PIRSR" id="PIRSR606689-2"/>
    </source>
</evidence>
<keyword evidence="6" id="KW-0479">Metal-binding</keyword>
<feature type="binding site" evidence="6">
    <location>
        <position position="49"/>
    </location>
    <ligand>
        <name>Mg(2+)</name>
        <dbReference type="ChEBI" id="CHEBI:18420"/>
    </ligand>
</feature>
<dbReference type="SMART" id="SM00178">
    <property type="entry name" value="SAR"/>
    <property type="match status" value="1"/>
</dbReference>
<reference evidence="8 9" key="1">
    <citation type="journal article" date="2023" name="BMC Biol.">
        <title>The compact genome of the sponge Oopsacas minuta (Hexactinellida) is lacking key metazoan core genes.</title>
        <authorList>
            <person name="Santini S."/>
            <person name="Schenkelaars Q."/>
            <person name="Jourda C."/>
            <person name="Duchesne M."/>
            <person name="Belahbib H."/>
            <person name="Rocher C."/>
            <person name="Selva M."/>
            <person name="Riesgo A."/>
            <person name="Vervoort M."/>
            <person name="Leys S.P."/>
            <person name="Kodjabachian L."/>
            <person name="Le Bivic A."/>
            <person name="Borchiellini C."/>
            <person name="Claverie J.M."/>
            <person name="Renard E."/>
        </authorList>
    </citation>
    <scope>NUCLEOTIDE SEQUENCE [LARGE SCALE GENOMIC DNA]</scope>
    <source>
        <strain evidence="8">SPO-2</strain>
    </source>
</reference>
<accession>A0AAV7KD43</accession>
<dbReference type="SMART" id="SM00177">
    <property type="entry name" value="ARF"/>
    <property type="match status" value="1"/>
</dbReference>
<protein>
    <submittedName>
        <fullName evidence="8">ADP-ribosylation factor-like protein 14</fullName>
    </submittedName>
</protein>
<dbReference type="InterPro" id="IPR006689">
    <property type="entry name" value="Small_GTPase_ARF/SAR"/>
</dbReference>
<dbReference type="InterPro" id="IPR044612">
    <property type="entry name" value="ARL2/3"/>
</dbReference>
<keyword evidence="3 5" id="KW-0547">Nucleotide-binding</keyword>
<evidence type="ECO:0000313" key="9">
    <source>
        <dbReference type="Proteomes" id="UP001165289"/>
    </source>
</evidence>
<keyword evidence="2" id="KW-0449">Lipoprotein</keyword>
<dbReference type="SUPFAM" id="SSF52540">
    <property type="entry name" value="P-loop containing nucleoside triphosphate hydrolases"/>
    <property type="match status" value="1"/>
</dbReference>
<dbReference type="Pfam" id="PF00025">
    <property type="entry name" value="Arf"/>
    <property type="match status" value="1"/>
</dbReference>
<evidence type="ECO:0000256" key="2">
    <source>
        <dbReference type="ARBA" id="ARBA00022707"/>
    </source>
</evidence>
<organism evidence="8 9">
    <name type="scientific">Oopsacas minuta</name>
    <dbReference type="NCBI Taxonomy" id="111878"/>
    <lineage>
        <taxon>Eukaryota</taxon>
        <taxon>Metazoa</taxon>
        <taxon>Porifera</taxon>
        <taxon>Hexactinellida</taxon>
        <taxon>Hexasterophora</taxon>
        <taxon>Lyssacinosida</taxon>
        <taxon>Leucopsacidae</taxon>
        <taxon>Oopsacas</taxon>
    </lineage>
</organism>
<dbReference type="EMBL" id="JAKMXF010000066">
    <property type="protein sequence ID" value="KAI6658966.1"/>
    <property type="molecule type" value="Genomic_DNA"/>
</dbReference>
<keyword evidence="2" id="KW-0519">Myristate</keyword>
<dbReference type="InterPro" id="IPR005225">
    <property type="entry name" value="Small_GTP-bd"/>
</dbReference>
<dbReference type="PROSITE" id="PS51417">
    <property type="entry name" value="ARF"/>
    <property type="match status" value="1"/>
</dbReference>
<feature type="binding site" evidence="5">
    <location>
        <begin position="130"/>
        <end position="133"/>
    </location>
    <ligand>
        <name>GTP</name>
        <dbReference type="ChEBI" id="CHEBI:37565"/>
    </ligand>
</feature>
<dbReference type="GO" id="GO:0046872">
    <property type="term" value="F:metal ion binding"/>
    <property type="evidence" value="ECO:0007669"/>
    <property type="project" value="UniProtKB-KW"/>
</dbReference>
<sequence>MGKEVSKFNKKSDKVASNQNILLLGLSRSGKSTLLTKFQAGKETEYIPTEGFKLSTYPKDDKSGSCINLWDLGGSTIERLGWQFFYPVADGIIYVIDSEDKSSFEENKRQLQEILNNIKLQQVPLVILANKQDLHGAVNEVEMRRVLDLNNSYDMLCGIFGTSMSDESAIASHLHALISGMETKNNC</sequence>
<keyword evidence="6" id="KW-0460">Magnesium</keyword>